<dbReference type="InterPro" id="IPR016032">
    <property type="entry name" value="Sig_transdc_resp-reg_C-effctor"/>
</dbReference>
<dbReference type="GO" id="GO:0006355">
    <property type="term" value="P:regulation of DNA-templated transcription"/>
    <property type="evidence" value="ECO:0007669"/>
    <property type="project" value="InterPro"/>
</dbReference>
<keyword evidence="1" id="KW-0175">Coiled coil</keyword>
<evidence type="ECO:0000313" key="3">
    <source>
        <dbReference type="EMBL" id="GCD42664.1"/>
    </source>
</evidence>
<name>A0A401W010_STREY</name>
<dbReference type="SUPFAM" id="SSF46894">
    <property type="entry name" value="C-terminal effector domain of the bipartite response regulators"/>
    <property type="match status" value="1"/>
</dbReference>
<dbReference type="EMBL" id="BHZD01000001">
    <property type="protein sequence ID" value="GCD42664.1"/>
    <property type="molecule type" value="Genomic_DNA"/>
</dbReference>
<dbReference type="SMART" id="SM00421">
    <property type="entry name" value="HTH_LUXR"/>
    <property type="match status" value="1"/>
</dbReference>
<feature type="coiled-coil region" evidence="1">
    <location>
        <begin position="82"/>
        <end position="109"/>
    </location>
</feature>
<dbReference type="PANTHER" id="PTHR34293">
    <property type="entry name" value="HTH-TYPE TRANSCRIPTIONAL REGULATOR TRMBL2"/>
    <property type="match status" value="1"/>
</dbReference>
<proteinExistence type="predicted"/>
<comment type="caution">
    <text evidence="3">The sequence shown here is derived from an EMBL/GenBank/DDBJ whole genome shotgun (WGS) entry which is preliminary data.</text>
</comment>
<dbReference type="InterPro" id="IPR000792">
    <property type="entry name" value="Tscrpt_reg_LuxR_C"/>
</dbReference>
<evidence type="ECO:0000313" key="4">
    <source>
        <dbReference type="Proteomes" id="UP000286746"/>
    </source>
</evidence>
<feature type="domain" description="HTH luxR-type" evidence="2">
    <location>
        <begin position="271"/>
        <end position="328"/>
    </location>
</feature>
<accession>A0A401W010</accession>
<dbReference type="Pfam" id="PF13384">
    <property type="entry name" value="HTH_23"/>
    <property type="match status" value="1"/>
</dbReference>
<organism evidence="3 4">
    <name type="scientific">Streptomyces paromomycinus</name>
    <name type="common">Streptomyces rimosus subsp. paromomycinus</name>
    <dbReference type="NCBI Taxonomy" id="92743"/>
    <lineage>
        <taxon>Bacteria</taxon>
        <taxon>Bacillati</taxon>
        <taxon>Actinomycetota</taxon>
        <taxon>Actinomycetes</taxon>
        <taxon>Kitasatosporales</taxon>
        <taxon>Streptomycetaceae</taxon>
        <taxon>Streptomyces</taxon>
    </lineage>
</organism>
<dbReference type="Proteomes" id="UP000286746">
    <property type="component" value="Unassembled WGS sequence"/>
</dbReference>
<gene>
    <name evidence="3" type="ORF">GKJPGBOP_02333</name>
</gene>
<evidence type="ECO:0000259" key="2">
    <source>
        <dbReference type="SMART" id="SM00421"/>
    </source>
</evidence>
<dbReference type="InterPro" id="IPR051797">
    <property type="entry name" value="TrmB-like"/>
</dbReference>
<protein>
    <recommendedName>
        <fullName evidence="2">HTH luxR-type domain-containing protein</fullName>
    </recommendedName>
</protein>
<dbReference type="InterPro" id="IPR036388">
    <property type="entry name" value="WH-like_DNA-bd_sf"/>
</dbReference>
<dbReference type="PANTHER" id="PTHR34293:SF1">
    <property type="entry name" value="HTH-TYPE TRANSCRIPTIONAL REGULATOR TRMBL2"/>
    <property type="match status" value="1"/>
</dbReference>
<reference evidence="3 4" key="1">
    <citation type="submission" date="2018-11" db="EMBL/GenBank/DDBJ databases">
        <title>Whole genome sequence of Streptomyces paromomycinus NBRC 15454(T).</title>
        <authorList>
            <person name="Komaki H."/>
            <person name="Tamura T."/>
        </authorList>
    </citation>
    <scope>NUCLEOTIDE SEQUENCE [LARGE SCALE GENOMIC DNA]</scope>
    <source>
        <strain evidence="3 4">NBRC 15454</strain>
    </source>
</reference>
<dbReference type="AlphaFoldDB" id="A0A401W010"/>
<dbReference type="GO" id="GO:0003677">
    <property type="term" value="F:DNA binding"/>
    <property type="evidence" value="ECO:0007669"/>
    <property type="project" value="InterPro"/>
</dbReference>
<dbReference type="RefSeq" id="WP_125053983.1">
    <property type="nucleotide sequence ID" value="NZ_BHZD01000001.1"/>
</dbReference>
<dbReference type="Gene3D" id="1.10.10.10">
    <property type="entry name" value="Winged helix-like DNA-binding domain superfamily/Winged helix DNA-binding domain"/>
    <property type="match status" value="2"/>
</dbReference>
<evidence type="ECO:0000256" key="1">
    <source>
        <dbReference type="SAM" id="Coils"/>
    </source>
</evidence>
<sequence length="345" mass="36697">MRTSEYVLGRLGVEPATESVYRALLAQPHATAAELAARTEMTEQEAERALGRLTGLALAHPSTERPGRLYAVSPRLGMDILLARQQAELAAQQQRVEESRAAAARLVSEFATHQQSAADQGVFRMAGADRISDHVREIGALAEEELQVFAAGQPFPSSAASASRRLYEDLLARGIRIRAVCLDSARNDPDAVEHAERLAAAGAEVRTAAVLPTRMVVVDRRSALVFTAGEGATEAAVSVRVPGVVTALSTLFDAVWAAAERLGPPPSRRAADGFTRQHLAALQLLAEGHTDATVARRLGVSARTARRIATDAMAGMKARSRFQAGVLAAQLGYLPASSPEVQRTA</sequence>
<keyword evidence="4" id="KW-1185">Reference proteome</keyword>